<keyword evidence="4" id="KW-0539">Nucleus</keyword>
<evidence type="ECO:0000313" key="7">
    <source>
        <dbReference type="Proteomes" id="UP000095283"/>
    </source>
</evidence>
<dbReference type="PANTHER" id="PTHR10985">
    <property type="entry name" value="BASIC HELIX-LOOP-HELIX TRANSCRIPTION FACTOR, HES-RELATED"/>
    <property type="match status" value="1"/>
</dbReference>
<dbReference type="GO" id="GO:0046983">
    <property type="term" value="F:protein dimerization activity"/>
    <property type="evidence" value="ECO:0007669"/>
    <property type="project" value="InterPro"/>
</dbReference>
<organism evidence="7 8">
    <name type="scientific">Heterorhabditis bacteriophora</name>
    <name type="common">Entomopathogenic nematode worm</name>
    <dbReference type="NCBI Taxonomy" id="37862"/>
    <lineage>
        <taxon>Eukaryota</taxon>
        <taxon>Metazoa</taxon>
        <taxon>Ecdysozoa</taxon>
        <taxon>Nematoda</taxon>
        <taxon>Chromadorea</taxon>
        <taxon>Rhabditida</taxon>
        <taxon>Rhabditina</taxon>
        <taxon>Rhabditomorpha</taxon>
        <taxon>Strongyloidea</taxon>
        <taxon>Heterorhabditidae</taxon>
        <taxon>Heterorhabditis</taxon>
    </lineage>
</organism>
<evidence type="ECO:0000256" key="5">
    <source>
        <dbReference type="SAM" id="MobiDB-lite"/>
    </source>
</evidence>
<accession>A0A1I7XJT8</accession>
<dbReference type="InterPro" id="IPR050370">
    <property type="entry name" value="HES_HEY"/>
</dbReference>
<dbReference type="GO" id="GO:0005634">
    <property type="term" value="C:nucleus"/>
    <property type="evidence" value="ECO:0007669"/>
    <property type="project" value="UniProtKB-SubCell"/>
</dbReference>
<evidence type="ECO:0000256" key="4">
    <source>
        <dbReference type="ARBA" id="ARBA00023242"/>
    </source>
</evidence>
<keyword evidence="3" id="KW-0804">Transcription</keyword>
<proteinExistence type="predicted"/>
<comment type="subcellular location">
    <subcellularLocation>
        <location evidence="1">Nucleus</location>
    </subcellularLocation>
</comment>
<dbReference type="AlphaFoldDB" id="A0A1I7XJT8"/>
<feature type="region of interest" description="Disordered" evidence="5">
    <location>
        <begin position="1"/>
        <end position="28"/>
    </location>
</feature>
<dbReference type="Proteomes" id="UP000095283">
    <property type="component" value="Unplaced"/>
</dbReference>
<keyword evidence="7" id="KW-1185">Reference proteome</keyword>
<evidence type="ECO:0000256" key="3">
    <source>
        <dbReference type="ARBA" id="ARBA00023163"/>
    </source>
</evidence>
<dbReference type="SMART" id="SM00353">
    <property type="entry name" value="HLH"/>
    <property type="match status" value="1"/>
</dbReference>
<reference evidence="8" key="1">
    <citation type="submission" date="2016-11" db="UniProtKB">
        <authorList>
            <consortium name="WormBaseParasite"/>
        </authorList>
    </citation>
    <scope>IDENTIFICATION</scope>
</reference>
<feature type="domain" description="BHLH" evidence="6">
    <location>
        <begin position="16"/>
        <end position="72"/>
    </location>
</feature>
<sequence>MYSDVETMSSDERSRPKKTNKPMMEKKRRARINQCLSELKEILICDKHASAGHAKWEKADILEMTVDYIKKLRANNELPPYVSSNILPPEGPAKIKESRLSISTSPQNSPVPSPSSTESTSDAPQMKKRRNDFTAHQSPTNSISRNIAHPNPILPHPIPAPASLNPNFSFMTQQLLALQYQQSMKMAAVAPSLLPTIQLAKDNYIFNSRESPIRTDYVLTNHSVI</sequence>
<dbReference type="InterPro" id="IPR011598">
    <property type="entry name" value="bHLH_dom"/>
</dbReference>
<evidence type="ECO:0000256" key="1">
    <source>
        <dbReference type="ARBA" id="ARBA00004123"/>
    </source>
</evidence>
<evidence type="ECO:0000256" key="2">
    <source>
        <dbReference type="ARBA" id="ARBA00023015"/>
    </source>
</evidence>
<dbReference type="Pfam" id="PF00010">
    <property type="entry name" value="HLH"/>
    <property type="match status" value="1"/>
</dbReference>
<keyword evidence="2" id="KW-0805">Transcription regulation</keyword>
<evidence type="ECO:0000313" key="8">
    <source>
        <dbReference type="WBParaSite" id="Hba_17980"/>
    </source>
</evidence>
<dbReference type="PROSITE" id="PS50888">
    <property type="entry name" value="BHLH"/>
    <property type="match status" value="1"/>
</dbReference>
<feature type="region of interest" description="Disordered" evidence="5">
    <location>
        <begin position="80"/>
        <end position="152"/>
    </location>
</feature>
<dbReference type="SUPFAM" id="SSF47459">
    <property type="entry name" value="HLH, helix-loop-helix DNA-binding domain"/>
    <property type="match status" value="1"/>
</dbReference>
<name>A0A1I7XJT8_HETBA</name>
<dbReference type="Gene3D" id="4.10.280.10">
    <property type="entry name" value="Helix-loop-helix DNA-binding domain"/>
    <property type="match status" value="1"/>
</dbReference>
<feature type="compositionally biased region" description="Low complexity" evidence="5">
    <location>
        <begin position="103"/>
        <end position="121"/>
    </location>
</feature>
<feature type="compositionally biased region" description="Polar residues" evidence="5">
    <location>
        <begin position="134"/>
        <end position="145"/>
    </location>
</feature>
<dbReference type="WBParaSite" id="Hba_17980">
    <property type="protein sequence ID" value="Hba_17980"/>
    <property type="gene ID" value="Hba_17980"/>
</dbReference>
<feature type="compositionally biased region" description="Basic residues" evidence="5">
    <location>
        <begin position="15"/>
        <end position="28"/>
    </location>
</feature>
<evidence type="ECO:0000259" key="6">
    <source>
        <dbReference type="PROSITE" id="PS50888"/>
    </source>
</evidence>
<dbReference type="InterPro" id="IPR036638">
    <property type="entry name" value="HLH_DNA-bd_sf"/>
</dbReference>
<dbReference type="CDD" id="cd11410">
    <property type="entry name" value="bHLH_O_HES"/>
    <property type="match status" value="1"/>
</dbReference>
<protein>
    <submittedName>
        <fullName evidence="8">BHLH domain-containing protein</fullName>
    </submittedName>
</protein>